<name>A0A9P0VWF5_9ASCO</name>
<dbReference type="PANTHER" id="PTHR23236">
    <property type="entry name" value="EUKARYOTIC TRANSLATION INITIATION FACTOR 4B/4H"/>
    <property type="match status" value="1"/>
</dbReference>
<feature type="domain" description="RRM" evidence="5">
    <location>
        <begin position="121"/>
        <end position="204"/>
    </location>
</feature>
<dbReference type="PANTHER" id="PTHR23236:SF119">
    <property type="entry name" value="NUCLEAR RNA-BINDING PROTEIN SART-3"/>
    <property type="match status" value="1"/>
</dbReference>
<evidence type="ECO:0000256" key="1">
    <source>
        <dbReference type="ARBA" id="ARBA00022737"/>
    </source>
</evidence>
<dbReference type="InterPro" id="IPR035979">
    <property type="entry name" value="RBD_domain_sf"/>
</dbReference>
<evidence type="ECO:0000256" key="3">
    <source>
        <dbReference type="PROSITE-ProRule" id="PRU00176"/>
    </source>
</evidence>
<feature type="compositionally biased region" description="Polar residues" evidence="4">
    <location>
        <begin position="234"/>
        <end position="246"/>
    </location>
</feature>
<dbReference type="EMBL" id="CAKXYY010000002">
    <property type="protein sequence ID" value="CAH2350883.1"/>
    <property type="molecule type" value="Genomic_DNA"/>
</dbReference>
<dbReference type="AlphaFoldDB" id="A0A9P0VWF5"/>
<dbReference type="InterPro" id="IPR000504">
    <property type="entry name" value="RRM_dom"/>
</dbReference>
<keyword evidence="1" id="KW-0677">Repeat</keyword>
<evidence type="ECO:0000259" key="5">
    <source>
        <dbReference type="PROSITE" id="PS50102"/>
    </source>
</evidence>
<dbReference type="Proteomes" id="UP000837801">
    <property type="component" value="Unassembled WGS sequence"/>
</dbReference>
<dbReference type="SUPFAM" id="SSF54928">
    <property type="entry name" value="RNA-binding domain, RBD"/>
    <property type="match status" value="2"/>
</dbReference>
<organism evidence="6 7">
    <name type="scientific">[Candida] railenensis</name>
    <dbReference type="NCBI Taxonomy" id="45579"/>
    <lineage>
        <taxon>Eukaryota</taxon>
        <taxon>Fungi</taxon>
        <taxon>Dikarya</taxon>
        <taxon>Ascomycota</taxon>
        <taxon>Saccharomycotina</taxon>
        <taxon>Pichiomycetes</taxon>
        <taxon>Debaryomycetaceae</taxon>
        <taxon>Kurtzmaniella</taxon>
    </lineage>
</organism>
<evidence type="ECO:0000256" key="4">
    <source>
        <dbReference type="SAM" id="MobiDB-lite"/>
    </source>
</evidence>
<dbReference type="GO" id="GO:0003723">
    <property type="term" value="F:RNA binding"/>
    <property type="evidence" value="ECO:0007669"/>
    <property type="project" value="UniProtKB-UniRule"/>
</dbReference>
<keyword evidence="2 3" id="KW-0694">RNA-binding</keyword>
<feature type="region of interest" description="Disordered" evidence="4">
    <location>
        <begin position="218"/>
        <end position="252"/>
    </location>
</feature>
<reference evidence="6" key="1">
    <citation type="submission" date="2022-03" db="EMBL/GenBank/DDBJ databases">
        <authorList>
            <person name="Legras J.-L."/>
            <person name="Devillers H."/>
            <person name="Grondin C."/>
        </authorList>
    </citation>
    <scope>NUCLEOTIDE SEQUENCE</scope>
    <source>
        <strain evidence="6">CLIB 1423</strain>
    </source>
</reference>
<sequence length="375" mass="41375">MSETIEEISPSLGLSPSFAPIEDATFSDAVEDSSAAQEQVETEEEVVDLAKGSLENQTLTEDEIVAVVEQVTEEEEEENVKVIINGDPAPDPAPGQAPISALSSDATAAAKTVEKVAFTKPRIYIKNLTYDTTEEELEELFIDHHLTSVIIPTYTVRGFRYQRYKPLGTAYADFKTAEDVADVINKFNGIVLNGRRLIIKPYHTSGYYKKCSTNKGGDKPTGIEMIPEQDSESAEPSNNGASSTERSTVEVDGNSVSIAREASTDTIFIQSVAYAVNIEDIKTFFEGYEPDQIYLYENKYRPKGRRTLSFSGRSRSALVRLKSTTPLADIITELQSKKLHGRHVLLRAGYVDKINEVLVAANSKKYTFVSDLSSE</sequence>
<evidence type="ECO:0000313" key="7">
    <source>
        <dbReference type="Proteomes" id="UP000837801"/>
    </source>
</evidence>
<evidence type="ECO:0000256" key="2">
    <source>
        <dbReference type="ARBA" id="ARBA00022884"/>
    </source>
</evidence>
<dbReference type="InterPro" id="IPR012677">
    <property type="entry name" value="Nucleotide-bd_a/b_plait_sf"/>
</dbReference>
<dbReference type="SMART" id="SM00360">
    <property type="entry name" value="RRM"/>
    <property type="match status" value="2"/>
</dbReference>
<dbReference type="OrthoDB" id="439808at2759"/>
<accession>A0A9P0VWF5</accession>
<comment type="caution">
    <text evidence="6">The sequence shown here is derived from an EMBL/GenBank/DDBJ whole genome shotgun (WGS) entry which is preliminary data.</text>
</comment>
<proteinExistence type="predicted"/>
<dbReference type="Gene3D" id="3.30.70.330">
    <property type="match status" value="2"/>
</dbReference>
<keyword evidence="7" id="KW-1185">Reference proteome</keyword>
<gene>
    <name evidence="6" type="ORF">CLIB1423_02S07294</name>
</gene>
<evidence type="ECO:0000313" key="6">
    <source>
        <dbReference type="EMBL" id="CAH2350883.1"/>
    </source>
</evidence>
<protein>
    <recommendedName>
        <fullName evidence="5">RRM domain-containing protein</fullName>
    </recommendedName>
</protein>
<dbReference type="PROSITE" id="PS50102">
    <property type="entry name" value="RRM"/>
    <property type="match status" value="1"/>
</dbReference>
<dbReference type="Pfam" id="PF00076">
    <property type="entry name" value="RRM_1"/>
    <property type="match status" value="1"/>
</dbReference>